<organism evidence="8 9">
    <name type="scientific">Ralstonia pickettii</name>
    <name type="common">Burkholderia pickettii</name>
    <dbReference type="NCBI Taxonomy" id="329"/>
    <lineage>
        <taxon>Bacteria</taxon>
        <taxon>Pseudomonadati</taxon>
        <taxon>Pseudomonadota</taxon>
        <taxon>Betaproteobacteria</taxon>
        <taxon>Burkholderiales</taxon>
        <taxon>Burkholderiaceae</taxon>
        <taxon>Ralstonia</taxon>
    </lineage>
</organism>
<dbReference type="InterPro" id="IPR015422">
    <property type="entry name" value="PyrdxlP-dep_Trfase_small"/>
</dbReference>
<comment type="cofactor">
    <cofactor evidence="1">
        <name>pyridoxal 5'-phosphate</name>
        <dbReference type="ChEBI" id="CHEBI:597326"/>
    </cofactor>
</comment>
<reference evidence="8 9" key="1">
    <citation type="submission" date="2017-12" db="EMBL/GenBank/DDBJ databases">
        <title>Draft genome sequence of Ralstonia pickettii 52.</title>
        <authorList>
            <person name="Zheng B."/>
        </authorList>
    </citation>
    <scope>NUCLEOTIDE SEQUENCE [LARGE SCALE GENOMIC DNA]</scope>
    <source>
        <strain evidence="8 9">52</strain>
    </source>
</reference>
<evidence type="ECO:0000256" key="5">
    <source>
        <dbReference type="ARBA" id="ARBA00023239"/>
    </source>
</evidence>
<dbReference type="EMBL" id="PKQE01000001">
    <property type="protein sequence ID" value="PLC43673.1"/>
    <property type="molecule type" value="Genomic_DNA"/>
</dbReference>
<dbReference type="InterPro" id="IPR015424">
    <property type="entry name" value="PyrdxlP-dep_Trfase"/>
</dbReference>
<dbReference type="OrthoDB" id="9774495at2"/>
<dbReference type="GO" id="GO:0006567">
    <property type="term" value="P:L-threonine catabolic process"/>
    <property type="evidence" value="ECO:0007669"/>
    <property type="project" value="TreeGrafter"/>
</dbReference>
<dbReference type="Proteomes" id="UP000234456">
    <property type="component" value="Unassembled WGS sequence"/>
</dbReference>
<keyword evidence="4" id="KW-0663">Pyridoxal phosphate</keyword>
<accession>A0A2N4TVD4</accession>
<feature type="domain" description="Aromatic amino acid beta-eliminating lyase/threonine aldolase" evidence="7">
    <location>
        <begin position="3"/>
        <end position="273"/>
    </location>
</feature>
<dbReference type="PIRSF" id="PIRSF017617">
    <property type="entry name" value="Thr_aldolase"/>
    <property type="match status" value="1"/>
</dbReference>
<dbReference type="FunFam" id="3.40.640.10:FF:000030">
    <property type="entry name" value="Low-specificity L-threonine aldolase"/>
    <property type="match status" value="1"/>
</dbReference>
<proteinExistence type="inferred from homology"/>
<evidence type="ECO:0000313" key="8">
    <source>
        <dbReference type="EMBL" id="PLC43673.1"/>
    </source>
</evidence>
<dbReference type="InterPro" id="IPR001597">
    <property type="entry name" value="ArAA_b-elim_lyase/Thr_aldolase"/>
</dbReference>
<keyword evidence="5" id="KW-0456">Lyase</keyword>
<name>A0A2N4TVD4_RALPI</name>
<evidence type="ECO:0000313" key="9">
    <source>
        <dbReference type="Proteomes" id="UP000234456"/>
    </source>
</evidence>
<feature type="modified residue" description="N6-(pyridoxal phosphate)lysine" evidence="6">
    <location>
        <position position="203"/>
    </location>
</feature>
<protein>
    <submittedName>
        <fullName evidence="8">Low-specificity L-threonine aldolase</fullName>
    </submittedName>
</protein>
<gene>
    <name evidence="8" type="ORF">C0Q88_02890</name>
</gene>
<dbReference type="SUPFAM" id="SSF53383">
    <property type="entry name" value="PLP-dependent transferases"/>
    <property type="match status" value="1"/>
</dbReference>
<evidence type="ECO:0000256" key="3">
    <source>
        <dbReference type="ARBA" id="ARBA00011881"/>
    </source>
</evidence>
<comment type="caution">
    <text evidence="8">The sequence shown here is derived from an EMBL/GenBank/DDBJ whole genome shotgun (WGS) entry which is preliminary data.</text>
</comment>
<dbReference type="GO" id="GO:0008732">
    <property type="term" value="F:L-allo-threonine aldolase activity"/>
    <property type="evidence" value="ECO:0007669"/>
    <property type="project" value="TreeGrafter"/>
</dbReference>
<dbReference type="PANTHER" id="PTHR48097:SF9">
    <property type="entry name" value="L-THREONINE ALDOLASE"/>
    <property type="match status" value="1"/>
</dbReference>
<evidence type="ECO:0000256" key="1">
    <source>
        <dbReference type="ARBA" id="ARBA00001933"/>
    </source>
</evidence>
<comment type="subunit">
    <text evidence="3">Homotetramer.</text>
</comment>
<comment type="similarity">
    <text evidence="2">Belongs to the threonine aldolase family.</text>
</comment>
<dbReference type="Gene3D" id="3.90.1150.10">
    <property type="entry name" value="Aspartate Aminotransferase, domain 1"/>
    <property type="match status" value="1"/>
</dbReference>
<dbReference type="Gene3D" id="3.40.640.10">
    <property type="entry name" value="Type I PLP-dependent aspartate aminotransferase-like (Major domain)"/>
    <property type="match status" value="1"/>
</dbReference>
<dbReference type="PANTHER" id="PTHR48097">
    <property type="entry name" value="L-THREONINE ALDOLASE-RELATED"/>
    <property type="match status" value="1"/>
</dbReference>
<dbReference type="AlphaFoldDB" id="A0A2N4TVD4"/>
<evidence type="ECO:0000256" key="6">
    <source>
        <dbReference type="PIRSR" id="PIRSR017617-1"/>
    </source>
</evidence>
<dbReference type="InterPro" id="IPR015421">
    <property type="entry name" value="PyrdxlP-dep_Trfase_major"/>
</dbReference>
<dbReference type="NCBIfam" id="NF007825">
    <property type="entry name" value="PRK10534.1"/>
    <property type="match status" value="1"/>
</dbReference>
<dbReference type="GO" id="GO:0006545">
    <property type="term" value="P:glycine biosynthetic process"/>
    <property type="evidence" value="ECO:0007669"/>
    <property type="project" value="TreeGrafter"/>
</dbReference>
<evidence type="ECO:0000256" key="2">
    <source>
        <dbReference type="ARBA" id="ARBA00006966"/>
    </source>
</evidence>
<dbReference type="NCBIfam" id="NF041359">
    <property type="entry name" value="GntG_guanitoxin"/>
    <property type="match status" value="1"/>
</dbReference>
<dbReference type="RefSeq" id="WP_102064279.1">
    <property type="nucleotide sequence ID" value="NZ_PKQE01000001.1"/>
</dbReference>
<evidence type="ECO:0000259" key="7">
    <source>
        <dbReference type="Pfam" id="PF01212"/>
    </source>
</evidence>
<sequence length="354" mass="38119">MSDFRSDTVTLPTPAMKQAMMEAPLGDDVVGEDPTVNLLQETAAAMLGFEAALFAPSGTQTNLIAMMTHCQRGDEAIVGQQWHTNRWEAGGMAVLGSIQPQPLEHQPDGTIALHDIEAAIKPDDPHFARTRLVVVENTFGGRVLPMQYMHDVAALAKRHGLRSHIDGARLCNAAVALADGGDPLQRARELCEGFDSVSLCLSKGLGAPVGSLLLGSHDFVRQATRVRKMLGGSMRQAGLLAAAGLHALQHHVHRLADDHANAAMLSRGLAEAAEGNARLRGRFRAHPAQTNILFTDIDPTIADDFFAHLEASDIKVKSGVYRGEEGAMRRIRWVTHLDVSSADVERAIKATASF</sequence>
<dbReference type="GO" id="GO:0005829">
    <property type="term" value="C:cytosol"/>
    <property type="evidence" value="ECO:0007669"/>
    <property type="project" value="TreeGrafter"/>
</dbReference>
<dbReference type="InterPro" id="IPR023603">
    <property type="entry name" value="Low_specificity_L-TA-like"/>
</dbReference>
<evidence type="ECO:0000256" key="4">
    <source>
        <dbReference type="ARBA" id="ARBA00022898"/>
    </source>
</evidence>
<dbReference type="Pfam" id="PF01212">
    <property type="entry name" value="Beta_elim_lyase"/>
    <property type="match status" value="1"/>
</dbReference>